<reference evidence="1" key="2">
    <citation type="submission" date="2017-10" db="EMBL/GenBank/DDBJ databases">
        <title>Ladona fulva Genome sequencing and assembly.</title>
        <authorList>
            <person name="Murali S."/>
            <person name="Richards S."/>
            <person name="Bandaranaike D."/>
            <person name="Bellair M."/>
            <person name="Blankenburg K."/>
            <person name="Chao H."/>
            <person name="Dinh H."/>
            <person name="Doddapaneni H."/>
            <person name="Dugan-Rocha S."/>
            <person name="Elkadiri S."/>
            <person name="Gnanaolivu R."/>
            <person name="Hernandez B."/>
            <person name="Skinner E."/>
            <person name="Javaid M."/>
            <person name="Lee S."/>
            <person name="Li M."/>
            <person name="Ming W."/>
            <person name="Munidasa M."/>
            <person name="Muniz J."/>
            <person name="Nguyen L."/>
            <person name="Hughes D."/>
            <person name="Osuji N."/>
            <person name="Pu L.-L."/>
            <person name="Puazo M."/>
            <person name="Qu C."/>
            <person name="Quiroz J."/>
            <person name="Raj R."/>
            <person name="Weissenberger G."/>
            <person name="Xin Y."/>
            <person name="Zou X."/>
            <person name="Han Y."/>
            <person name="Worley K."/>
            <person name="Muzny D."/>
            <person name="Gibbs R."/>
        </authorList>
    </citation>
    <scope>NUCLEOTIDE SEQUENCE</scope>
    <source>
        <strain evidence="1">Sampled in the wild</strain>
    </source>
</reference>
<dbReference type="InterPro" id="IPR013783">
    <property type="entry name" value="Ig-like_fold"/>
</dbReference>
<protein>
    <recommendedName>
        <fullName evidence="3">Ig-like domain-containing protein</fullName>
    </recommendedName>
</protein>
<dbReference type="InterPro" id="IPR036179">
    <property type="entry name" value="Ig-like_dom_sf"/>
</dbReference>
<dbReference type="EMBL" id="KZ308539">
    <property type="protein sequence ID" value="KAG8231169.1"/>
    <property type="molecule type" value="Genomic_DNA"/>
</dbReference>
<sequence length="71" mass="8038">MDSKRRWLPLDDVLPSGEESVEGFSISLDRVDRHQAGVYRCTANNGVGEPVFVDMTLNVLCRTLWDDILTK</sequence>
<evidence type="ECO:0000313" key="2">
    <source>
        <dbReference type="Proteomes" id="UP000792457"/>
    </source>
</evidence>
<dbReference type="SUPFAM" id="SSF48726">
    <property type="entry name" value="Immunoglobulin"/>
    <property type="match status" value="1"/>
</dbReference>
<evidence type="ECO:0008006" key="3">
    <source>
        <dbReference type="Google" id="ProtNLM"/>
    </source>
</evidence>
<keyword evidence="2" id="KW-1185">Reference proteome</keyword>
<comment type="caution">
    <text evidence="1">The sequence shown here is derived from an EMBL/GenBank/DDBJ whole genome shotgun (WGS) entry which is preliminary data.</text>
</comment>
<accession>A0A8K0P520</accession>
<proteinExistence type="predicted"/>
<name>A0A8K0P520_LADFU</name>
<reference evidence="1" key="1">
    <citation type="submission" date="2013-04" db="EMBL/GenBank/DDBJ databases">
        <authorList>
            <person name="Qu J."/>
            <person name="Murali S.C."/>
            <person name="Bandaranaike D."/>
            <person name="Bellair M."/>
            <person name="Blankenburg K."/>
            <person name="Chao H."/>
            <person name="Dinh H."/>
            <person name="Doddapaneni H."/>
            <person name="Downs B."/>
            <person name="Dugan-Rocha S."/>
            <person name="Elkadiri S."/>
            <person name="Gnanaolivu R.D."/>
            <person name="Hernandez B."/>
            <person name="Javaid M."/>
            <person name="Jayaseelan J.C."/>
            <person name="Lee S."/>
            <person name="Li M."/>
            <person name="Ming W."/>
            <person name="Munidasa M."/>
            <person name="Muniz J."/>
            <person name="Nguyen L."/>
            <person name="Ongeri F."/>
            <person name="Osuji N."/>
            <person name="Pu L.-L."/>
            <person name="Puazo M."/>
            <person name="Qu C."/>
            <person name="Quiroz J."/>
            <person name="Raj R."/>
            <person name="Weissenberger G."/>
            <person name="Xin Y."/>
            <person name="Zou X."/>
            <person name="Han Y."/>
            <person name="Richards S."/>
            <person name="Worley K."/>
            <person name="Muzny D."/>
            <person name="Gibbs R."/>
        </authorList>
    </citation>
    <scope>NUCLEOTIDE SEQUENCE</scope>
    <source>
        <strain evidence="1">Sampled in the wild</strain>
    </source>
</reference>
<organism evidence="1 2">
    <name type="scientific">Ladona fulva</name>
    <name type="common">Scarce chaser dragonfly</name>
    <name type="synonym">Libellula fulva</name>
    <dbReference type="NCBI Taxonomy" id="123851"/>
    <lineage>
        <taxon>Eukaryota</taxon>
        <taxon>Metazoa</taxon>
        <taxon>Ecdysozoa</taxon>
        <taxon>Arthropoda</taxon>
        <taxon>Hexapoda</taxon>
        <taxon>Insecta</taxon>
        <taxon>Pterygota</taxon>
        <taxon>Palaeoptera</taxon>
        <taxon>Odonata</taxon>
        <taxon>Epiprocta</taxon>
        <taxon>Anisoptera</taxon>
        <taxon>Libelluloidea</taxon>
        <taxon>Libellulidae</taxon>
        <taxon>Ladona</taxon>
    </lineage>
</organism>
<dbReference type="Gene3D" id="2.60.40.10">
    <property type="entry name" value="Immunoglobulins"/>
    <property type="match status" value="1"/>
</dbReference>
<dbReference type="AlphaFoldDB" id="A0A8K0P520"/>
<dbReference type="Proteomes" id="UP000792457">
    <property type="component" value="Unassembled WGS sequence"/>
</dbReference>
<evidence type="ECO:0000313" key="1">
    <source>
        <dbReference type="EMBL" id="KAG8231169.1"/>
    </source>
</evidence>
<dbReference type="OrthoDB" id="6159398at2759"/>
<gene>
    <name evidence="1" type="ORF">J437_LFUL004998</name>
</gene>